<keyword evidence="2" id="KW-1185">Reference proteome</keyword>
<dbReference type="EMBL" id="CM037154">
    <property type="protein sequence ID" value="KAH7861450.1"/>
    <property type="molecule type" value="Genomic_DNA"/>
</dbReference>
<reference evidence="1 2" key="1">
    <citation type="journal article" date="2021" name="Hortic Res">
        <title>High-quality reference genome and annotation aids understanding of berry development for evergreen blueberry (Vaccinium darrowii).</title>
        <authorList>
            <person name="Yu J."/>
            <person name="Hulse-Kemp A.M."/>
            <person name="Babiker E."/>
            <person name="Staton M."/>
        </authorList>
    </citation>
    <scope>NUCLEOTIDE SEQUENCE [LARGE SCALE GENOMIC DNA]</scope>
    <source>
        <strain evidence="2">cv. NJ 8807/NJ 8810</strain>
        <tissue evidence="1">Young leaf</tissue>
    </source>
</reference>
<gene>
    <name evidence="1" type="ORF">Vadar_026301</name>
</gene>
<comment type="caution">
    <text evidence="1">The sequence shown here is derived from an EMBL/GenBank/DDBJ whole genome shotgun (WGS) entry which is preliminary data.</text>
</comment>
<organism evidence="1 2">
    <name type="scientific">Vaccinium darrowii</name>
    <dbReference type="NCBI Taxonomy" id="229202"/>
    <lineage>
        <taxon>Eukaryota</taxon>
        <taxon>Viridiplantae</taxon>
        <taxon>Streptophyta</taxon>
        <taxon>Embryophyta</taxon>
        <taxon>Tracheophyta</taxon>
        <taxon>Spermatophyta</taxon>
        <taxon>Magnoliopsida</taxon>
        <taxon>eudicotyledons</taxon>
        <taxon>Gunneridae</taxon>
        <taxon>Pentapetalae</taxon>
        <taxon>asterids</taxon>
        <taxon>Ericales</taxon>
        <taxon>Ericaceae</taxon>
        <taxon>Vaccinioideae</taxon>
        <taxon>Vaccinieae</taxon>
        <taxon>Vaccinium</taxon>
    </lineage>
</organism>
<accession>A0ACB7Z796</accession>
<protein>
    <submittedName>
        <fullName evidence="1">Uncharacterized protein</fullName>
    </submittedName>
</protein>
<sequence>MALQSSTISRNANSFLLKNTTNGVKTPTKRTPRTYLKHFPMRIQALHASRTSTPQPLEVQEPIIKQERYQLPSFRFDEYMTKMLKKVYEALDEAVPLQEPIKFHEAMRYSLLAAGKRVRPILCIASCKLVGGHESMALPMACAVEMINTMSVIHDDLPCMDDADIRRGILCSHKVFGEKTAVLAGYSLVTLAFEHVASKTIGVSPDRIVRAIAELSSASGPEGLVGGQVVDLCSEGKTVDINVLDYIHINKTGKLLEASIVCGAILGGGNVEEVERLRKYGRCIGLLYQVMDDIFNLTKSPEWYGKTTGSDLLSDKATYPKLMGLDGSQKFATELISRAMEELDYFDAAKAAPLYHLANYIVYR</sequence>
<dbReference type="Proteomes" id="UP000828048">
    <property type="component" value="Chromosome 4"/>
</dbReference>
<name>A0ACB7Z796_9ERIC</name>
<evidence type="ECO:0000313" key="2">
    <source>
        <dbReference type="Proteomes" id="UP000828048"/>
    </source>
</evidence>
<evidence type="ECO:0000313" key="1">
    <source>
        <dbReference type="EMBL" id="KAH7861450.1"/>
    </source>
</evidence>
<proteinExistence type="predicted"/>